<dbReference type="GO" id="GO:1990002">
    <property type="term" value="F:methylglyoxal reductase (NADPH) (acetol producing) activity"/>
    <property type="evidence" value="ECO:0007669"/>
    <property type="project" value="TreeGrafter"/>
</dbReference>
<protein>
    <submittedName>
        <fullName evidence="9">Aldo/keto reductase</fullName>
    </submittedName>
</protein>
<dbReference type="InterPro" id="IPR020471">
    <property type="entry name" value="AKR"/>
</dbReference>
<dbReference type="Proteomes" id="UP000291613">
    <property type="component" value="Unassembled WGS sequence"/>
</dbReference>
<dbReference type="PROSITE" id="PS00063">
    <property type="entry name" value="ALDOKETO_REDUCTASE_3"/>
    <property type="match status" value="1"/>
</dbReference>
<dbReference type="EMBL" id="SIUB01000004">
    <property type="protein sequence ID" value="TBN53304.1"/>
    <property type="molecule type" value="Genomic_DNA"/>
</dbReference>
<reference evidence="9 10" key="1">
    <citation type="submission" date="2019-02" db="EMBL/GenBank/DDBJ databases">
        <title>Hansschlegelia quercus sp. nov., a novel methylotrophic bacterium from buds of oak (Quercus robur L.).</title>
        <authorList>
            <person name="Agafonova N.V."/>
            <person name="Kaparullina E.N."/>
            <person name="Grouzdev D.S."/>
            <person name="Doronina N.V."/>
        </authorList>
    </citation>
    <scope>NUCLEOTIDE SEQUENCE [LARGE SCALE GENOMIC DNA]</scope>
    <source>
        <strain evidence="9 10">Dub</strain>
    </source>
</reference>
<evidence type="ECO:0000256" key="6">
    <source>
        <dbReference type="PIRSR" id="PIRSR000097-2"/>
    </source>
</evidence>
<comment type="similarity">
    <text evidence="1">Belongs to the aldo/keto reductase family.</text>
</comment>
<dbReference type="InterPro" id="IPR036812">
    <property type="entry name" value="NAD(P)_OxRdtase_dom_sf"/>
</dbReference>
<feature type="domain" description="NADP-dependent oxidoreductase" evidence="8">
    <location>
        <begin position="21"/>
        <end position="263"/>
    </location>
</feature>
<evidence type="ECO:0000313" key="9">
    <source>
        <dbReference type="EMBL" id="TBN53304.1"/>
    </source>
</evidence>
<proteinExistence type="inferred from homology"/>
<evidence type="ECO:0000256" key="1">
    <source>
        <dbReference type="ARBA" id="ARBA00007905"/>
    </source>
</evidence>
<evidence type="ECO:0000259" key="8">
    <source>
        <dbReference type="Pfam" id="PF00248"/>
    </source>
</evidence>
<dbReference type="AlphaFoldDB" id="A0A4Q9GKT5"/>
<dbReference type="OrthoDB" id="9804790at2"/>
<feature type="active site" description="Proton donor" evidence="5">
    <location>
        <position position="54"/>
    </location>
</feature>
<dbReference type="SUPFAM" id="SSF51430">
    <property type="entry name" value="NAD(P)-linked oxidoreductase"/>
    <property type="match status" value="1"/>
</dbReference>
<sequence length="280" mass="30527">MLTRAGQSPLVAANGASIPALGFGTWQLDGEEARDAVQAALEIGYRHIDTAQIYGNEVEVGEGLRRSGVNRDEVFLTTKVWTDRYRDGDLQRSVEDSLKKLGVSYVDLLLLHWPNPAVALQETLKALNAVRSNGLSRDIGVSNFPVKTLREAIDLSGAPLVTNQVEYHPFLDQSAVKAALDANDMALTAYSPIAKGKVAEDATIKAIAEAHGKTPSQIALRWLIQQDGVIAIPRSSKKARIAENFDIFDFALDEAEMSRVSALRTKDGRITSPSFAPEWD</sequence>
<feature type="binding site" evidence="6">
    <location>
        <position position="112"/>
    </location>
    <ligand>
        <name>substrate</name>
    </ligand>
</feature>
<keyword evidence="2" id="KW-0521">NADP</keyword>
<dbReference type="RefSeq" id="WP_131003362.1">
    <property type="nucleotide sequence ID" value="NZ_JBHSZR010000007.1"/>
</dbReference>
<dbReference type="PRINTS" id="PR00069">
    <property type="entry name" value="ALDKETRDTASE"/>
</dbReference>
<comment type="catalytic activity">
    <reaction evidence="4">
        <text>hydroxyacetone + NADP(+) = methylglyoxal + NADPH + H(+)</text>
        <dbReference type="Rhea" id="RHEA:27986"/>
        <dbReference type="ChEBI" id="CHEBI:15378"/>
        <dbReference type="ChEBI" id="CHEBI:17158"/>
        <dbReference type="ChEBI" id="CHEBI:27957"/>
        <dbReference type="ChEBI" id="CHEBI:57783"/>
        <dbReference type="ChEBI" id="CHEBI:58349"/>
    </reaction>
</comment>
<dbReference type="InterPro" id="IPR018170">
    <property type="entry name" value="Aldo/ket_reductase_CS"/>
</dbReference>
<dbReference type="FunFam" id="3.20.20.100:FF:000002">
    <property type="entry name" value="2,5-diketo-D-gluconic acid reductase A"/>
    <property type="match status" value="1"/>
</dbReference>
<name>A0A4Q9GKT5_9HYPH</name>
<organism evidence="9 10">
    <name type="scientific">Hansschlegelia quercus</name>
    <dbReference type="NCBI Taxonomy" id="2528245"/>
    <lineage>
        <taxon>Bacteria</taxon>
        <taxon>Pseudomonadati</taxon>
        <taxon>Pseudomonadota</taxon>
        <taxon>Alphaproteobacteria</taxon>
        <taxon>Hyphomicrobiales</taxon>
        <taxon>Methylopilaceae</taxon>
        <taxon>Hansschlegelia</taxon>
    </lineage>
</organism>
<evidence type="ECO:0000256" key="2">
    <source>
        <dbReference type="ARBA" id="ARBA00022857"/>
    </source>
</evidence>
<dbReference type="GO" id="GO:0051596">
    <property type="term" value="P:methylglyoxal catabolic process"/>
    <property type="evidence" value="ECO:0007669"/>
    <property type="project" value="TreeGrafter"/>
</dbReference>
<keyword evidence="3" id="KW-0560">Oxidoreductase</keyword>
<evidence type="ECO:0000256" key="3">
    <source>
        <dbReference type="ARBA" id="ARBA00023002"/>
    </source>
</evidence>
<keyword evidence="10" id="KW-1185">Reference proteome</keyword>
<dbReference type="InterPro" id="IPR023210">
    <property type="entry name" value="NADP_OxRdtase_dom"/>
</dbReference>
<feature type="site" description="Lowers pKa of active site Tyr" evidence="7">
    <location>
        <position position="79"/>
    </location>
</feature>
<dbReference type="Pfam" id="PF00248">
    <property type="entry name" value="Aldo_ket_red"/>
    <property type="match status" value="1"/>
</dbReference>
<dbReference type="Gene3D" id="3.20.20.100">
    <property type="entry name" value="NADP-dependent oxidoreductase domain"/>
    <property type="match status" value="1"/>
</dbReference>
<evidence type="ECO:0000256" key="5">
    <source>
        <dbReference type="PIRSR" id="PIRSR000097-1"/>
    </source>
</evidence>
<dbReference type="PIRSF" id="PIRSF000097">
    <property type="entry name" value="AKR"/>
    <property type="match status" value="1"/>
</dbReference>
<dbReference type="PROSITE" id="PS00062">
    <property type="entry name" value="ALDOKETO_REDUCTASE_2"/>
    <property type="match status" value="1"/>
</dbReference>
<dbReference type="PANTHER" id="PTHR43827:SF3">
    <property type="entry name" value="NADP-DEPENDENT OXIDOREDUCTASE DOMAIN-CONTAINING PROTEIN"/>
    <property type="match status" value="1"/>
</dbReference>
<dbReference type="CDD" id="cd19140">
    <property type="entry name" value="AKR_AKR3F3"/>
    <property type="match status" value="1"/>
</dbReference>
<accession>A0A4Q9GKT5</accession>
<evidence type="ECO:0000313" key="10">
    <source>
        <dbReference type="Proteomes" id="UP000291613"/>
    </source>
</evidence>
<gene>
    <name evidence="9" type="ORF">EYR15_09770</name>
</gene>
<comment type="caution">
    <text evidence="9">The sequence shown here is derived from an EMBL/GenBank/DDBJ whole genome shotgun (WGS) entry which is preliminary data.</text>
</comment>
<dbReference type="PANTHER" id="PTHR43827">
    <property type="entry name" value="2,5-DIKETO-D-GLUCONIC ACID REDUCTASE"/>
    <property type="match status" value="1"/>
</dbReference>
<dbReference type="PROSITE" id="PS00798">
    <property type="entry name" value="ALDOKETO_REDUCTASE_1"/>
    <property type="match status" value="1"/>
</dbReference>
<evidence type="ECO:0000256" key="4">
    <source>
        <dbReference type="ARBA" id="ARBA00049445"/>
    </source>
</evidence>
<evidence type="ECO:0000256" key="7">
    <source>
        <dbReference type="PIRSR" id="PIRSR000097-3"/>
    </source>
</evidence>